<feature type="transmembrane region" description="Helical" evidence="6">
    <location>
        <begin position="113"/>
        <end position="135"/>
    </location>
</feature>
<evidence type="ECO:0000256" key="4">
    <source>
        <dbReference type="ARBA" id="ARBA00022989"/>
    </source>
</evidence>
<keyword evidence="5 6" id="KW-0472">Membrane</keyword>
<feature type="transmembrane region" description="Helical" evidence="6">
    <location>
        <begin position="40"/>
        <end position="61"/>
    </location>
</feature>
<dbReference type="OrthoDB" id="9342487at2"/>
<evidence type="ECO:0000256" key="1">
    <source>
        <dbReference type="ARBA" id="ARBA00004651"/>
    </source>
</evidence>
<evidence type="ECO:0000256" key="3">
    <source>
        <dbReference type="ARBA" id="ARBA00022692"/>
    </source>
</evidence>
<name>A0A1W2GHV7_REIFA</name>
<dbReference type="Pfam" id="PF01810">
    <property type="entry name" value="LysE"/>
    <property type="match status" value="1"/>
</dbReference>
<comment type="subcellular location">
    <subcellularLocation>
        <location evidence="1">Cell membrane</location>
        <topology evidence="1">Multi-pass membrane protein</topology>
    </subcellularLocation>
</comment>
<keyword evidence="2" id="KW-1003">Cell membrane</keyword>
<keyword evidence="4 6" id="KW-1133">Transmembrane helix</keyword>
<keyword evidence="8" id="KW-1185">Reference proteome</keyword>
<feature type="transmembrane region" description="Helical" evidence="6">
    <location>
        <begin position="181"/>
        <end position="199"/>
    </location>
</feature>
<keyword evidence="3 6" id="KW-0812">Transmembrane</keyword>
<dbReference type="STRING" id="692418.SAMN04488029_2791"/>
<dbReference type="EMBL" id="FWYF01000003">
    <property type="protein sequence ID" value="SMD36243.1"/>
    <property type="molecule type" value="Genomic_DNA"/>
</dbReference>
<protein>
    <submittedName>
        <fullName evidence="7">Threonine/homoserine/homoserine lactone efflux protein</fullName>
    </submittedName>
</protein>
<proteinExistence type="predicted"/>
<sequence length="200" mass="21880">MSILILFGVAFLFSFIGSIPPGSINITILQYALEKRIKAAYAFATAAALTEYLYAAIAVRFQIYLTANANVSQYFQVISGSVLILLGVLNLLKKPDQSNPTAIGEKRNAFKKGILLSLTNPLAIPFWLMVTAYLQSMGLVSLTHQNFWIYVAGVSVGTFCLLISVIHLGSRFTATQGNTFLIYRVPGLIFIGIGIWSFVT</sequence>
<dbReference type="AlphaFoldDB" id="A0A1W2GHV7"/>
<dbReference type="Proteomes" id="UP000192472">
    <property type="component" value="Unassembled WGS sequence"/>
</dbReference>
<feature type="transmembrane region" description="Helical" evidence="6">
    <location>
        <begin position="147"/>
        <end position="169"/>
    </location>
</feature>
<organism evidence="7 8">
    <name type="scientific">Reichenbachiella faecimaris</name>
    <dbReference type="NCBI Taxonomy" id="692418"/>
    <lineage>
        <taxon>Bacteria</taxon>
        <taxon>Pseudomonadati</taxon>
        <taxon>Bacteroidota</taxon>
        <taxon>Cytophagia</taxon>
        <taxon>Cytophagales</taxon>
        <taxon>Reichenbachiellaceae</taxon>
        <taxon>Reichenbachiella</taxon>
    </lineage>
</organism>
<feature type="transmembrane region" description="Helical" evidence="6">
    <location>
        <begin position="73"/>
        <end position="92"/>
    </location>
</feature>
<evidence type="ECO:0000256" key="5">
    <source>
        <dbReference type="ARBA" id="ARBA00023136"/>
    </source>
</evidence>
<dbReference type="RefSeq" id="WP_084373446.1">
    <property type="nucleotide sequence ID" value="NZ_FWYF01000003.1"/>
</dbReference>
<dbReference type="InterPro" id="IPR001123">
    <property type="entry name" value="LeuE-type"/>
</dbReference>
<evidence type="ECO:0000313" key="8">
    <source>
        <dbReference type="Proteomes" id="UP000192472"/>
    </source>
</evidence>
<dbReference type="GO" id="GO:0015171">
    <property type="term" value="F:amino acid transmembrane transporter activity"/>
    <property type="evidence" value="ECO:0007669"/>
    <property type="project" value="TreeGrafter"/>
</dbReference>
<evidence type="ECO:0000256" key="2">
    <source>
        <dbReference type="ARBA" id="ARBA00022475"/>
    </source>
</evidence>
<dbReference type="PANTHER" id="PTHR30086">
    <property type="entry name" value="ARGININE EXPORTER PROTEIN ARGO"/>
    <property type="match status" value="1"/>
</dbReference>
<evidence type="ECO:0000256" key="6">
    <source>
        <dbReference type="SAM" id="Phobius"/>
    </source>
</evidence>
<feature type="transmembrane region" description="Helical" evidence="6">
    <location>
        <begin position="6"/>
        <end position="28"/>
    </location>
</feature>
<dbReference type="GO" id="GO:0005886">
    <property type="term" value="C:plasma membrane"/>
    <property type="evidence" value="ECO:0007669"/>
    <property type="project" value="UniProtKB-SubCell"/>
</dbReference>
<evidence type="ECO:0000313" key="7">
    <source>
        <dbReference type="EMBL" id="SMD36243.1"/>
    </source>
</evidence>
<reference evidence="7 8" key="1">
    <citation type="submission" date="2017-04" db="EMBL/GenBank/DDBJ databases">
        <authorList>
            <person name="Afonso C.L."/>
            <person name="Miller P.J."/>
            <person name="Scott M.A."/>
            <person name="Spackman E."/>
            <person name="Goraichik I."/>
            <person name="Dimitrov K.M."/>
            <person name="Suarez D.L."/>
            <person name="Swayne D.E."/>
        </authorList>
    </citation>
    <scope>NUCLEOTIDE SEQUENCE [LARGE SCALE GENOMIC DNA]</scope>
    <source>
        <strain evidence="7 8">DSM 26133</strain>
    </source>
</reference>
<gene>
    <name evidence="7" type="ORF">SAMN04488029_2791</name>
</gene>
<dbReference type="PANTHER" id="PTHR30086:SF20">
    <property type="entry name" value="ARGININE EXPORTER PROTEIN ARGO-RELATED"/>
    <property type="match status" value="1"/>
</dbReference>
<accession>A0A1W2GHV7</accession>